<keyword evidence="1" id="KW-1133">Transmembrane helix</keyword>
<keyword evidence="1" id="KW-0472">Membrane</keyword>
<evidence type="ECO:0000313" key="3">
    <source>
        <dbReference type="EMBL" id="HIW87692.1"/>
    </source>
</evidence>
<accession>A0A9D1RHG7</accession>
<keyword evidence="1" id="KW-0812">Transmembrane</keyword>
<gene>
    <name evidence="3" type="ORF">IAC47_05400</name>
</gene>
<dbReference type="SUPFAM" id="SSF52266">
    <property type="entry name" value="SGNH hydrolase"/>
    <property type="match status" value="1"/>
</dbReference>
<proteinExistence type="predicted"/>
<dbReference type="InterPro" id="IPR036514">
    <property type="entry name" value="SGNH_hydro_sf"/>
</dbReference>
<dbReference type="AlphaFoldDB" id="A0A9D1RHG7"/>
<dbReference type="InterPro" id="IPR014982">
    <property type="entry name" value="GSCFA"/>
</dbReference>
<name>A0A9D1RHG7_9BACT</name>
<comment type="caution">
    <text evidence="3">The sequence shown here is derived from an EMBL/GenBank/DDBJ whole genome shotgun (WGS) entry which is preliminary data.</text>
</comment>
<reference evidence="3" key="1">
    <citation type="journal article" date="2021" name="PeerJ">
        <title>Extensive microbial diversity within the chicken gut microbiome revealed by metagenomics and culture.</title>
        <authorList>
            <person name="Gilroy R."/>
            <person name="Ravi A."/>
            <person name="Getino M."/>
            <person name="Pursley I."/>
            <person name="Horton D.L."/>
            <person name="Alikhan N.F."/>
            <person name="Baker D."/>
            <person name="Gharbi K."/>
            <person name="Hall N."/>
            <person name="Watson M."/>
            <person name="Adriaenssens E.M."/>
            <person name="Foster-Nyarko E."/>
            <person name="Jarju S."/>
            <person name="Secka A."/>
            <person name="Antonio M."/>
            <person name="Oren A."/>
            <person name="Chaudhuri R.R."/>
            <person name="La Ragione R."/>
            <person name="Hildebrand F."/>
            <person name="Pallen M.J."/>
        </authorList>
    </citation>
    <scope>NUCLEOTIDE SEQUENCE</scope>
    <source>
        <strain evidence="3">Gambia16-930</strain>
    </source>
</reference>
<evidence type="ECO:0000259" key="2">
    <source>
        <dbReference type="Pfam" id="PF08885"/>
    </source>
</evidence>
<reference evidence="3" key="2">
    <citation type="submission" date="2021-04" db="EMBL/GenBank/DDBJ databases">
        <authorList>
            <person name="Gilroy R."/>
        </authorList>
    </citation>
    <scope>NUCLEOTIDE SEQUENCE</scope>
    <source>
        <strain evidence="3">Gambia16-930</strain>
    </source>
</reference>
<feature type="domain" description="GSCFA" evidence="2">
    <location>
        <begin position="22"/>
        <end position="256"/>
    </location>
</feature>
<evidence type="ECO:0000256" key="1">
    <source>
        <dbReference type="SAM" id="Phobius"/>
    </source>
</evidence>
<evidence type="ECO:0000313" key="4">
    <source>
        <dbReference type="Proteomes" id="UP000824267"/>
    </source>
</evidence>
<dbReference type="Gene3D" id="3.40.50.1110">
    <property type="entry name" value="SGNH hydrolase"/>
    <property type="match status" value="1"/>
</dbReference>
<sequence length="314" mass="36653">MKFYTEVIVKEAANKISHKDGIMLNGSCFTENIGNKFVCGGFETSINPFGILYNPVSICESLNRICTLEYMKEEDLVNVDGFWKSCSHHGSFRSENKEELLMMTNDGIRKNHDFLANAGVVILTLGTAWIYTLKESNRVLGNCHKLNSNLIRRSILTVEQVKENLCKTLDMVRRLNPKIRFIITISPIRHWKEGYRDNMLSKSTLHLGVEAFCKCTASDYFPSYEIVMDQLRDYRFYAEDMLHPNQTAVDYIWDVFSETYISRESIALANDFQRLFAMKQHRAFNPESEGYRNHLRKTETFEKELYERREKMHA</sequence>
<protein>
    <submittedName>
        <fullName evidence="3">GSCFA domain-containing protein</fullName>
    </submittedName>
</protein>
<dbReference type="EMBL" id="DXGG01000171">
    <property type="protein sequence ID" value="HIW87692.1"/>
    <property type="molecule type" value="Genomic_DNA"/>
</dbReference>
<dbReference type="Pfam" id="PF08885">
    <property type="entry name" value="GSCFA"/>
    <property type="match status" value="1"/>
</dbReference>
<dbReference type="GO" id="GO:0016788">
    <property type="term" value="F:hydrolase activity, acting on ester bonds"/>
    <property type="evidence" value="ECO:0007669"/>
    <property type="project" value="UniProtKB-ARBA"/>
</dbReference>
<organism evidence="3 4">
    <name type="scientific">Candidatus Onthomorpha intestinigallinarum</name>
    <dbReference type="NCBI Taxonomy" id="2840880"/>
    <lineage>
        <taxon>Bacteria</taxon>
        <taxon>Pseudomonadati</taxon>
        <taxon>Bacteroidota</taxon>
        <taxon>Bacteroidia</taxon>
        <taxon>Bacteroidales</taxon>
        <taxon>Candidatus Onthomorpha</taxon>
    </lineage>
</organism>
<dbReference type="Proteomes" id="UP000824267">
    <property type="component" value="Unassembled WGS sequence"/>
</dbReference>
<feature type="transmembrane region" description="Helical" evidence="1">
    <location>
        <begin position="114"/>
        <end position="133"/>
    </location>
</feature>